<dbReference type="OrthoDB" id="60955at2759"/>
<dbReference type="GO" id="GO:0005829">
    <property type="term" value="C:cytosol"/>
    <property type="evidence" value="ECO:0007669"/>
    <property type="project" value="TreeGrafter"/>
</dbReference>
<dbReference type="GO" id="GO:1904263">
    <property type="term" value="P:positive regulation of TORC1 signaling"/>
    <property type="evidence" value="ECO:0007669"/>
    <property type="project" value="TreeGrafter"/>
</dbReference>
<sequence length="151" mass="16994">MLHHLADEGDVQMCVSALIVLGDKIRHKIDEQTQEQWLMSYIDLLGRLQLWSVATQIIKLSSLPAVSTLNQASTTVYTSCGRCSKPLTKSGWYCERCRSLVLPCSLCHLMVKGPNVWCQACGHGGHVMHMQEWFSKHIWCPAGCGHMCEYT</sequence>
<dbReference type="GO" id="GO:0016239">
    <property type="term" value="P:positive regulation of macroautophagy"/>
    <property type="evidence" value="ECO:0007669"/>
    <property type="project" value="TreeGrafter"/>
</dbReference>
<dbReference type="CDD" id="cd16693">
    <property type="entry name" value="mRING-H2-C3H3C2_WDR24"/>
    <property type="match status" value="1"/>
</dbReference>
<organism evidence="4 5">
    <name type="scientific">Desmophyllum pertusum</name>
    <dbReference type="NCBI Taxonomy" id="174260"/>
    <lineage>
        <taxon>Eukaryota</taxon>
        <taxon>Metazoa</taxon>
        <taxon>Cnidaria</taxon>
        <taxon>Anthozoa</taxon>
        <taxon>Hexacorallia</taxon>
        <taxon>Scleractinia</taxon>
        <taxon>Caryophylliina</taxon>
        <taxon>Caryophylliidae</taxon>
        <taxon>Desmophyllum</taxon>
    </lineage>
</organism>
<dbReference type="GO" id="GO:0061700">
    <property type="term" value="C:GATOR2 complex"/>
    <property type="evidence" value="ECO:0007669"/>
    <property type="project" value="TreeGrafter"/>
</dbReference>
<keyword evidence="1" id="KW-0853">WD repeat</keyword>
<dbReference type="InterPro" id="IPR037590">
    <property type="entry name" value="WDR24"/>
</dbReference>
<dbReference type="PANTHER" id="PTHR46200:SF1">
    <property type="entry name" value="GATOR COMPLEX PROTEIN WDR24"/>
    <property type="match status" value="1"/>
</dbReference>
<dbReference type="GO" id="GO:0034198">
    <property type="term" value="P:cellular response to amino acid starvation"/>
    <property type="evidence" value="ECO:0007669"/>
    <property type="project" value="TreeGrafter"/>
</dbReference>
<feature type="domain" description="WDR59/RTC1-like RING zinc finger" evidence="3">
    <location>
        <begin position="104"/>
        <end position="149"/>
    </location>
</feature>
<name>A0A9X0A2M3_9CNID</name>
<keyword evidence="2" id="KW-0677">Repeat</keyword>
<dbReference type="Pfam" id="PF17120">
    <property type="entry name" value="zf-RING_16"/>
    <property type="match status" value="1"/>
</dbReference>
<accession>A0A9X0A2M3</accession>
<protein>
    <submittedName>
        <fullName evidence="4">WD repeat-containing protein 24</fullName>
    </submittedName>
</protein>
<keyword evidence="5" id="KW-1185">Reference proteome</keyword>
<gene>
    <name evidence="4" type="primary">WDR24_1</name>
    <name evidence="4" type="ORF">OS493_016212</name>
</gene>
<proteinExistence type="predicted"/>
<evidence type="ECO:0000313" key="4">
    <source>
        <dbReference type="EMBL" id="KAJ7391915.1"/>
    </source>
</evidence>
<dbReference type="EMBL" id="MU825404">
    <property type="protein sequence ID" value="KAJ7391915.1"/>
    <property type="molecule type" value="Genomic_DNA"/>
</dbReference>
<reference evidence="4" key="1">
    <citation type="submission" date="2023-01" db="EMBL/GenBank/DDBJ databases">
        <title>Genome assembly of the deep-sea coral Lophelia pertusa.</title>
        <authorList>
            <person name="Herrera S."/>
            <person name="Cordes E."/>
        </authorList>
    </citation>
    <scope>NUCLEOTIDE SEQUENCE</scope>
    <source>
        <strain evidence="4">USNM1676648</strain>
        <tissue evidence="4">Polyp</tissue>
    </source>
</reference>
<dbReference type="GO" id="GO:0005774">
    <property type="term" value="C:vacuolar membrane"/>
    <property type="evidence" value="ECO:0007669"/>
    <property type="project" value="TreeGrafter"/>
</dbReference>
<evidence type="ECO:0000256" key="1">
    <source>
        <dbReference type="ARBA" id="ARBA00022574"/>
    </source>
</evidence>
<dbReference type="Proteomes" id="UP001163046">
    <property type="component" value="Unassembled WGS sequence"/>
</dbReference>
<evidence type="ECO:0000256" key="2">
    <source>
        <dbReference type="ARBA" id="ARBA00022737"/>
    </source>
</evidence>
<comment type="caution">
    <text evidence="4">The sequence shown here is derived from an EMBL/GenBank/DDBJ whole genome shotgun (WGS) entry which is preliminary data.</text>
</comment>
<dbReference type="PANTHER" id="PTHR46200">
    <property type="entry name" value="GATOR COMPLEX PROTEIN WDR24"/>
    <property type="match status" value="1"/>
</dbReference>
<dbReference type="AlphaFoldDB" id="A0A9X0A2M3"/>
<dbReference type="InterPro" id="IPR049566">
    <property type="entry name" value="WDR59_RTC1-like_RING_Znf"/>
</dbReference>
<evidence type="ECO:0000313" key="5">
    <source>
        <dbReference type="Proteomes" id="UP001163046"/>
    </source>
</evidence>
<evidence type="ECO:0000259" key="3">
    <source>
        <dbReference type="Pfam" id="PF17120"/>
    </source>
</evidence>